<dbReference type="AlphaFoldDB" id="A0A926KVL6"/>
<dbReference type="RefSeq" id="WP_188176724.1">
    <property type="nucleotide sequence ID" value="NZ_JACVVD010000009.1"/>
</dbReference>
<accession>A0A926KVL6</accession>
<keyword evidence="1" id="KW-0472">Membrane</keyword>
<evidence type="ECO:0000313" key="2">
    <source>
        <dbReference type="EMBL" id="MBD0382934.1"/>
    </source>
</evidence>
<name>A0A926KVL6_9BACL</name>
<dbReference type="EMBL" id="JACVVD010000009">
    <property type="protein sequence ID" value="MBD0382934.1"/>
    <property type="molecule type" value="Genomic_DNA"/>
</dbReference>
<reference evidence="2" key="1">
    <citation type="submission" date="2020-09" db="EMBL/GenBank/DDBJ databases">
        <title>Draft Genome Sequence of Paenibacillus sp. WST5.</title>
        <authorList>
            <person name="Bao Z."/>
        </authorList>
    </citation>
    <scope>NUCLEOTIDE SEQUENCE</scope>
    <source>
        <strain evidence="2">WST5</strain>
    </source>
</reference>
<proteinExistence type="predicted"/>
<protein>
    <submittedName>
        <fullName evidence="2">Uncharacterized protein</fullName>
    </submittedName>
</protein>
<keyword evidence="1" id="KW-1133">Transmembrane helix</keyword>
<dbReference type="Proteomes" id="UP000650466">
    <property type="component" value="Unassembled WGS sequence"/>
</dbReference>
<gene>
    <name evidence="2" type="ORF">ICC18_22755</name>
</gene>
<sequence length="196" mass="22727">MKKKIILISIGGVIIIGLWLSHLLLMRDYTIRPGFQGDLNYAITTDIKKDIRILNIRNTAKEILVIYEIVHPQDYQYGVATFISPYHTKRYKMKSNYLTDYKDGINVATVNNRNKLIAFFYGRNKADLYKVVAYYGEKKMCEMQNPNSNHFIISCETDLIDKPTMLNVFLYDQKDALIEKKQIPIDNGIIRIPPIG</sequence>
<evidence type="ECO:0000256" key="1">
    <source>
        <dbReference type="SAM" id="Phobius"/>
    </source>
</evidence>
<comment type="caution">
    <text evidence="2">The sequence shown here is derived from an EMBL/GenBank/DDBJ whole genome shotgun (WGS) entry which is preliminary data.</text>
</comment>
<keyword evidence="3" id="KW-1185">Reference proteome</keyword>
<evidence type="ECO:0000313" key="3">
    <source>
        <dbReference type="Proteomes" id="UP000650466"/>
    </source>
</evidence>
<feature type="transmembrane region" description="Helical" evidence="1">
    <location>
        <begin position="6"/>
        <end position="25"/>
    </location>
</feature>
<organism evidence="2 3">
    <name type="scientific">Paenibacillus sedimenti</name>
    <dbReference type="NCBI Taxonomy" id="2770274"/>
    <lineage>
        <taxon>Bacteria</taxon>
        <taxon>Bacillati</taxon>
        <taxon>Bacillota</taxon>
        <taxon>Bacilli</taxon>
        <taxon>Bacillales</taxon>
        <taxon>Paenibacillaceae</taxon>
        <taxon>Paenibacillus</taxon>
    </lineage>
</organism>
<keyword evidence="1" id="KW-0812">Transmembrane</keyword>